<dbReference type="EMBL" id="JAPHNI010000967">
    <property type="protein sequence ID" value="KAJ8107260.1"/>
    <property type="molecule type" value="Genomic_DNA"/>
</dbReference>
<organism evidence="1 2">
    <name type="scientific">Boeremia exigua</name>
    <dbReference type="NCBI Taxonomy" id="749465"/>
    <lineage>
        <taxon>Eukaryota</taxon>
        <taxon>Fungi</taxon>
        <taxon>Dikarya</taxon>
        <taxon>Ascomycota</taxon>
        <taxon>Pezizomycotina</taxon>
        <taxon>Dothideomycetes</taxon>
        <taxon>Pleosporomycetidae</taxon>
        <taxon>Pleosporales</taxon>
        <taxon>Pleosporineae</taxon>
        <taxon>Didymellaceae</taxon>
        <taxon>Boeremia</taxon>
    </lineage>
</organism>
<gene>
    <name evidence="1" type="ORF">OPT61_g8990</name>
</gene>
<comment type="caution">
    <text evidence="1">The sequence shown here is derived from an EMBL/GenBank/DDBJ whole genome shotgun (WGS) entry which is preliminary data.</text>
</comment>
<name>A0ACC2HW78_9PLEO</name>
<sequence length="298" mass="33324">MATFIDMSWKVDEDRRKRAIAEAANAEHVEVSTVTHESNHNGVDSSQPSTAPTTAERDTLQRLGWRQRVKEVFHPALRKKRALDEFALSQRVHTHMAQPIEPPSLPGTGRERLSAFKEYLESRSPSDEWDEDVLREDYDDDEITALPRMPGHRGTQARQESLLPWDEPSNEPFQEEFDQAMDEAFALADAPGNRSSTRPALPAEWMANVSRKRAVGSANQHAPVRRTNFLPLPSAVSLPGSVPLPDCVGVADSTRPSTGNRPATVRGEAGTIYEARMTPALSRWFEGLEENHSLGRRE</sequence>
<dbReference type="Proteomes" id="UP001153331">
    <property type="component" value="Unassembled WGS sequence"/>
</dbReference>
<reference evidence="1" key="1">
    <citation type="submission" date="2022-11" db="EMBL/GenBank/DDBJ databases">
        <title>Genome Sequence of Boeremia exigua.</title>
        <authorList>
            <person name="Buettner E."/>
        </authorList>
    </citation>
    <scope>NUCLEOTIDE SEQUENCE</scope>
    <source>
        <strain evidence="1">CU02</strain>
    </source>
</reference>
<proteinExistence type="predicted"/>
<protein>
    <submittedName>
        <fullName evidence="1">Uncharacterized protein</fullName>
    </submittedName>
</protein>
<evidence type="ECO:0000313" key="1">
    <source>
        <dbReference type="EMBL" id="KAJ8107260.1"/>
    </source>
</evidence>
<keyword evidence="2" id="KW-1185">Reference proteome</keyword>
<accession>A0ACC2HW78</accession>
<evidence type="ECO:0000313" key="2">
    <source>
        <dbReference type="Proteomes" id="UP001153331"/>
    </source>
</evidence>